<keyword evidence="1 2" id="KW-0694">RNA-binding</keyword>
<dbReference type="InterPro" id="IPR052462">
    <property type="entry name" value="SLIRP/GR-RBP-like"/>
</dbReference>
<name>A0A3P7N5I6_DIBLA</name>
<dbReference type="EMBL" id="UYRU01091563">
    <property type="protein sequence ID" value="VDN37725.1"/>
    <property type="molecule type" value="Genomic_DNA"/>
</dbReference>
<dbReference type="Pfam" id="PF00076">
    <property type="entry name" value="RRM_1"/>
    <property type="match status" value="1"/>
</dbReference>
<gene>
    <name evidence="4" type="ORF">DILT_LOCUS17401</name>
</gene>
<evidence type="ECO:0000256" key="1">
    <source>
        <dbReference type="ARBA" id="ARBA00022884"/>
    </source>
</evidence>
<feature type="domain" description="RRM" evidence="3">
    <location>
        <begin position="14"/>
        <end position="104"/>
    </location>
</feature>
<keyword evidence="5" id="KW-1185">Reference proteome</keyword>
<organism evidence="4 5">
    <name type="scientific">Dibothriocephalus latus</name>
    <name type="common">Fish tapeworm</name>
    <name type="synonym">Diphyllobothrium latum</name>
    <dbReference type="NCBI Taxonomy" id="60516"/>
    <lineage>
        <taxon>Eukaryota</taxon>
        <taxon>Metazoa</taxon>
        <taxon>Spiralia</taxon>
        <taxon>Lophotrochozoa</taxon>
        <taxon>Platyhelminthes</taxon>
        <taxon>Cestoda</taxon>
        <taxon>Eucestoda</taxon>
        <taxon>Diphyllobothriidea</taxon>
        <taxon>Diphyllobothriidae</taxon>
        <taxon>Dibothriocephalus</taxon>
    </lineage>
</organism>
<dbReference type="OrthoDB" id="21467at2759"/>
<dbReference type="SMART" id="SM00360">
    <property type="entry name" value="RRM"/>
    <property type="match status" value="1"/>
</dbReference>
<evidence type="ECO:0000313" key="4">
    <source>
        <dbReference type="EMBL" id="VDN37725.1"/>
    </source>
</evidence>
<sequence>MDETPSEHVPRQSKTIFVGQLKPKVTAADLKDYFSKYGTVSGVNLVKNKKTGESRGFAFVTFADEQAFDSGVLDTCHFLDGCRIIVNPRNCRDKTRGSSVQAQM</sequence>
<evidence type="ECO:0000313" key="5">
    <source>
        <dbReference type="Proteomes" id="UP000281553"/>
    </source>
</evidence>
<proteinExistence type="predicted"/>
<dbReference type="AlphaFoldDB" id="A0A3P7N5I6"/>
<accession>A0A3P7N5I6</accession>
<dbReference type="InterPro" id="IPR000504">
    <property type="entry name" value="RRM_dom"/>
</dbReference>
<dbReference type="GO" id="GO:0003723">
    <property type="term" value="F:RNA binding"/>
    <property type="evidence" value="ECO:0007669"/>
    <property type="project" value="UniProtKB-UniRule"/>
</dbReference>
<evidence type="ECO:0000259" key="3">
    <source>
        <dbReference type="PROSITE" id="PS50102"/>
    </source>
</evidence>
<evidence type="ECO:0000256" key="2">
    <source>
        <dbReference type="PROSITE-ProRule" id="PRU00176"/>
    </source>
</evidence>
<dbReference type="InterPro" id="IPR035979">
    <property type="entry name" value="RBD_domain_sf"/>
</dbReference>
<dbReference type="Proteomes" id="UP000281553">
    <property type="component" value="Unassembled WGS sequence"/>
</dbReference>
<dbReference type="PANTHER" id="PTHR48027">
    <property type="entry name" value="HETEROGENEOUS NUCLEAR RIBONUCLEOPROTEIN 87F-RELATED"/>
    <property type="match status" value="1"/>
</dbReference>
<dbReference type="Gene3D" id="3.30.70.330">
    <property type="match status" value="1"/>
</dbReference>
<dbReference type="InterPro" id="IPR012677">
    <property type="entry name" value="Nucleotide-bd_a/b_plait_sf"/>
</dbReference>
<dbReference type="SUPFAM" id="SSF54928">
    <property type="entry name" value="RNA-binding domain, RBD"/>
    <property type="match status" value="1"/>
</dbReference>
<protein>
    <recommendedName>
        <fullName evidence="3">RRM domain-containing protein</fullName>
    </recommendedName>
</protein>
<reference evidence="4 5" key="1">
    <citation type="submission" date="2018-11" db="EMBL/GenBank/DDBJ databases">
        <authorList>
            <consortium name="Pathogen Informatics"/>
        </authorList>
    </citation>
    <scope>NUCLEOTIDE SEQUENCE [LARGE SCALE GENOMIC DNA]</scope>
</reference>
<dbReference type="PROSITE" id="PS50102">
    <property type="entry name" value="RRM"/>
    <property type="match status" value="1"/>
</dbReference>